<protein>
    <submittedName>
        <fullName evidence="3">Putative lipoprotein transmembrane</fullName>
    </submittedName>
</protein>
<keyword evidence="2" id="KW-0472">Membrane</keyword>
<feature type="region of interest" description="Disordered" evidence="1">
    <location>
        <begin position="158"/>
        <end position="206"/>
    </location>
</feature>
<keyword evidence="3" id="KW-0449">Lipoprotein</keyword>
<dbReference type="NCBIfam" id="NF047384">
    <property type="entry name" value="BspC_dom"/>
    <property type="match status" value="1"/>
</dbReference>
<evidence type="ECO:0000313" key="3">
    <source>
        <dbReference type="EMBL" id="OTP73713.1"/>
    </source>
</evidence>
<keyword evidence="2 3" id="KW-0812">Transmembrane</keyword>
<feature type="compositionally biased region" description="Low complexity" evidence="1">
    <location>
        <begin position="185"/>
        <end position="200"/>
    </location>
</feature>
<reference evidence="3 4" key="1">
    <citation type="submission" date="2017-03" db="EMBL/GenBank/DDBJ databases">
        <title>Genome analysis of strain PAMC 26577.</title>
        <authorList>
            <person name="Oh H.-M."/>
            <person name="Yang J.-A."/>
        </authorList>
    </citation>
    <scope>NUCLEOTIDE SEQUENCE [LARGE SCALE GENOMIC DNA]</scope>
    <source>
        <strain evidence="3 4">PAMC 26577</strain>
    </source>
</reference>
<name>A0A242MR39_CABSO</name>
<gene>
    <name evidence="3" type="ORF">PAMC26577_18730</name>
</gene>
<accession>A0A242MR39</accession>
<dbReference type="EMBL" id="NBTZ01000077">
    <property type="protein sequence ID" value="OTP73713.1"/>
    <property type="molecule type" value="Genomic_DNA"/>
</dbReference>
<evidence type="ECO:0000256" key="2">
    <source>
        <dbReference type="SAM" id="Phobius"/>
    </source>
</evidence>
<dbReference type="Proteomes" id="UP000195221">
    <property type="component" value="Unassembled WGS sequence"/>
</dbReference>
<comment type="caution">
    <text evidence="3">The sequence shown here is derived from an EMBL/GenBank/DDBJ whole genome shotgun (WGS) entry which is preliminary data.</text>
</comment>
<organism evidence="3 4">
    <name type="scientific">Caballeronia sordidicola</name>
    <name type="common">Burkholderia sordidicola</name>
    <dbReference type="NCBI Taxonomy" id="196367"/>
    <lineage>
        <taxon>Bacteria</taxon>
        <taxon>Pseudomonadati</taxon>
        <taxon>Pseudomonadota</taxon>
        <taxon>Betaproteobacteria</taxon>
        <taxon>Burkholderiales</taxon>
        <taxon>Burkholderiaceae</taxon>
        <taxon>Caballeronia</taxon>
    </lineage>
</organism>
<dbReference type="AlphaFoldDB" id="A0A242MR39"/>
<keyword evidence="2" id="KW-1133">Transmembrane helix</keyword>
<evidence type="ECO:0000256" key="1">
    <source>
        <dbReference type="SAM" id="MobiDB-lite"/>
    </source>
</evidence>
<proteinExistence type="predicted"/>
<feature type="compositionally biased region" description="Basic residues" evidence="1">
    <location>
        <begin position="169"/>
        <end position="184"/>
    </location>
</feature>
<sequence length="206" mass="21908">MPNPMDSIQVPRRLLRLVGRLVAIASVATITSALFNVTAFADTVDDRNELVNHFVTDFNANPLMADCAAHGSFVASTSTAFDRVEFPASSFDAAHGSIVPWNDSFDDHKQRIKVDNVVTVEGLGVSKDGDTTPPTLKFRCGYVGSQMLAFGWNDPVPAARPRAEPRSGHSARGKHSAVKGKAGSKGKASASAAKKSSSAKSTKKKH</sequence>
<evidence type="ECO:0000313" key="4">
    <source>
        <dbReference type="Proteomes" id="UP000195221"/>
    </source>
</evidence>
<dbReference type="InterPro" id="IPR059225">
    <property type="entry name" value="BspC"/>
</dbReference>
<feature type="transmembrane region" description="Helical" evidence="2">
    <location>
        <begin position="21"/>
        <end position="41"/>
    </location>
</feature>